<evidence type="ECO:0000313" key="10">
    <source>
        <dbReference type="Proteomes" id="UP000290289"/>
    </source>
</evidence>
<evidence type="ECO:0000256" key="8">
    <source>
        <dbReference type="RuleBase" id="RU366043"/>
    </source>
</evidence>
<dbReference type="SUPFAM" id="SSF53335">
    <property type="entry name" value="S-adenosyl-L-methionine-dependent methyltransferases"/>
    <property type="match status" value="1"/>
</dbReference>
<keyword evidence="4 8" id="KW-0808">Transferase</keyword>
<dbReference type="GO" id="GO:0005802">
    <property type="term" value="C:trans-Golgi network"/>
    <property type="evidence" value="ECO:0007669"/>
    <property type="project" value="TreeGrafter"/>
</dbReference>
<accession>A0A498I8N7</accession>
<evidence type="ECO:0000256" key="5">
    <source>
        <dbReference type="ARBA" id="ARBA00022968"/>
    </source>
</evidence>
<dbReference type="PANTHER" id="PTHR10108">
    <property type="entry name" value="SAM-DEPENDENT METHYLTRANSFERASE"/>
    <property type="match status" value="1"/>
</dbReference>
<dbReference type="InterPro" id="IPR004159">
    <property type="entry name" value="Put_SAM_MeTrfase"/>
</dbReference>
<comment type="caution">
    <text evidence="9">The sequence shown here is derived from an EMBL/GenBank/DDBJ whole genome shotgun (WGS) entry which is preliminary data.</text>
</comment>
<evidence type="ECO:0000256" key="4">
    <source>
        <dbReference type="ARBA" id="ARBA00022679"/>
    </source>
</evidence>
<proteinExistence type="inferred from homology"/>
<keyword evidence="10" id="KW-1185">Reference proteome</keyword>
<dbReference type="EC" id="2.1.1.-" evidence="8"/>
<name>A0A498I8N7_MALDO</name>
<keyword evidence="6 8" id="KW-0325">Glycoprotein</keyword>
<evidence type="ECO:0000256" key="3">
    <source>
        <dbReference type="ARBA" id="ARBA00022603"/>
    </source>
</evidence>
<gene>
    <name evidence="9" type="ORF">DVH24_001865</name>
</gene>
<dbReference type="Proteomes" id="UP000290289">
    <property type="component" value="Chromosome 13"/>
</dbReference>
<organism evidence="9 10">
    <name type="scientific">Malus domestica</name>
    <name type="common">Apple</name>
    <name type="synonym">Pyrus malus</name>
    <dbReference type="NCBI Taxonomy" id="3750"/>
    <lineage>
        <taxon>Eukaryota</taxon>
        <taxon>Viridiplantae</taxon>
        <taxon>Streptophyta</taxon>
        <taxon>Embryophyta</taxon>
        <taxon>Tracheophyta</taxon>
        <taxon>Spermatophyta</taxon>
        <taxon>Magnoliopsida</taxon>
        <taxon>eudicotyledons</taxon>
        <taxon>Gunneridae</taxon>
        <taxon>Pentapetalae</taxon>
        <taxon>rosids</taxon>
        <taxon>fabids</taxon>
        <taxon>Rosales</taxon>
        <taxon>Rosaceae</taxon>
        <taxon>Amygdaloideae</taxon>
        <taxon>Maleae</taxon>
        <taxon>Malus</taxon>
    </lineage>
</organism>
<evidence type="ECO:0000313" key="9">
    <source>
        <dbReference type="EMBL" id="RXH78347.1"/>
    </source>
</evidence>
<dbReference type="GO" id="GO:0032259">
    <property type="term" value="P:methylation"/>
    <property type="evidence" value="ECO:0007669"/>
    <property type="project" value="UniProtKB-KW"/>
</dbReference>
<evidence type="ECO:0000256" key="7">
    <source>
        <dbReference type="ARBA" id="ARBA00037847"/>
    </source>
</evidence>
<keyword evidence="5 8" id="KW-0812">Transmembrane</keyword>
<dbReference type="GO" id="GO:0008168">
    <property type="term" value="F:methyltransferase activity"/>
    <property type="evidence" value="ECO:0007669"/>
    <property type="project" value="UniProtKB-UniRule"/>
</dbReference>
<keyword evidence="3 8" id="KW-0489">Methyltransferase</keyword>
<evidence type="ECO:0000256" key="2">
    <source>
        <dbReference type="ARBA" id="ARBA00008361"/>
    </source>
</evidence>
<dbReference type="GO" id="GO:0005768">
    <property type="term" value="C:endosome"/>
    <property type="evidence" value="ECO:0007669"/>
    <property type="project" value="TreeGrafter"/>
</dbReference>
<comment type="subcellular location">
    <subcellularLocation>
        <location evidence="7">Endomembrane system</location>
        <topology evidence="7">Single-pass membrane protein</topology>
    </subcellularLocation>
    <subcellularLocation>
        <location evidence="1 8">Membrane</location>
        <topology evidence="1 8">Single-pass type II membrane protein</topology>
    </subcellularLocation>
</comment>
<dbReference type="PANTHER" id="PTHR10108:SF1120">
    <property type="entry name" value="METHYLTRANSFERASE PMT8-RELATED"/>
    <property type="match status" value="1"/>
</dbReference>
<dbReference type="Pfam" id="PF03141">
    <property type="entry name" value="Methyltransf_29"/>
    <property type="match status" value="1"/>
</dbReference>
<protein>
    <recommendedName>
        <fullName evidence="8">Methyltransferase</fullName>
        <ecNumber evidence="8">2.1.1.-</ecNumber>
    </recommendedName>
</protein>
<dbReference type="InterPro" id="IPR029063">
    <property type="entry name" value="SAM-dependent_MTases_sf"/>
</dbReference>
<dbReference type="GO" id="GO:0016020">
    <property type="term" value="C:membrane"/>
    <property type="evidence" value="ECO:0007669"/>
    <property type="project" value="UniProtKB-SubCell"/>
</dbReference>
<dbReference type="AlphaFoldDB" id="A0A498I8N7"/>
<evidence type="ECO:0000256" key="1">
    <source>
        <dbReference type="ARBA" id="ARBA00004606"/>
    </source>
</evidence>
<reference evidence="9 10" key="1">
    <citation type="submission" date="2018-10" db="EMBL/GenBank/DDBJ databases">
        <title>A high-quality apple genome assembly.</title>
        <authorList>
            <person name="Hu J."/>
        </authorList>
    </citation>
    <scope>NUCLEOTIDE SEQUENCE [LARGE SCALE GENOMIC DNA]</scope>
    <source>
        <strain evidence="10">cv. HFTH1</strain>
        <tissue evidence="9">Young leaf</tissue>
    </source>
</reference>
<evidence type="ECO:0000256" key="6">
    <source>
        <dbReference type="ARBA" id="ARBA00023180"/>
    </source>
</evidence>
<sequence>MEHYERHCPTPERRFNCLIPPPPGSQSNGPKAEMNFQKQIYLILTLHMRNPIRPRWLKKVKRYSFLGEAHISTVELIVFYVGYEVASFGAYLLSFDIIAISLAPNDRHQNQIQFALEIEIPAFLGVLGIKRLPYPSKSFELAHCSRCRIDWLQQDEILLLKLDRLIRPGGHFAYSSL</sequence>
<dbReference type="EMBL" id="RDQH01000339">
    <property type="protein sequence ID" value="RXH78347.1"/>
    <property type="molecule type" value="Genomic_DNA"/>
</dbReference>
<comment type="similarity">
    <text evidence="2 8">Belongs to the methyltransferase superfamily.</text>
</comment>
<keyword evidence="5 8" id="KW-0735">Signal-anchor</keyword>